<evidence type="ECO:0000256" key="7">
    <source>
        <dbReference type="ARBA" id="ARBA00025795"/>
    </source>
</evidence>
<evidence type="ECO:0000256" key="3">
    <source>
        <dbReference type="ARBA" id="ARBA00022617"/>
    </source>
</evidence>
<dbReference type="GO" id="GO:0004601">
    <property type="term" value="F:peroxidase activity"/>
    <property type="evidence" value="ECO:0007669"/>
    <property type="project" value="UniProtKB-KW"/>
</dbReference>
<keyword evidence="5" id="KW-0560">Oxidoreductase</keyword>
<keyword evidence="3" id="KW-0349">Heme</keyword>
<dbReference type="AlphaFoldDB" id="A0AAE0WXW5"/>
<comment type="similarity">
    <text evidence="7">Belongs to the chloroperoxidase family.</text>
</comment>
<name>A0AAE0WXW5_9PEZI</name>
<dbReference type="PANTHER" id="PTHR33577:SF16">
    <property type="entry name" value="HEME HALOPEROXIDASE FAMILY PROFILE DOMAIN-CONTAINING PROTEIN"/>
    <property type="match status" value="1"/>
</dbReference>
<keyword evidence="4" id="KW-0479">Metal-binding</keyword>
<reference evidence="9" key="1">
    <citation type="submission" date="2023-07" db="EMBL/GenBank/DDBJ databases">
        <title>Black Yeasts Isolated from many extreme environments.</title>
        <authorList>
            <person name="Coleine C."/>
            <person name="Stajich J.E."/>
            <person name="Selbmann L."/>
        </authorList>
    </citation>
    <scope>NUCLEOTIDE SEQUENCE</scope>
    <source>
        <strain evidence="9">CCFEE 5485</strain>
    </source>
</reference>
<evidence type="ECO:0000256" key="5">
    <source>
        <dbReference type="ARBA" id="ARBA00023002"/>
    </source>
</evidence>
<evidence type="ECO:0000313" key="9">
    <source>
        <dbReference type="EMBL" id="KAK3680004.1"/>
    </source>
</evidence>
<keyword evidence="10" id="KW-1185">Reference proteome</keyword>
<dbReference type="InterPro" id="IPR036851">
    <property type="entry name" value="Chloroperoxidase-like_sf"/>
</dbReference>
<evidence type="ECO:0000259" key="8">
    <source>
        <dbReference type="PROSITE" id="PS51405"/>
    </source>
</evidence>
<evidence type="ECO:0000256" key="2">
    <source>
        <dbReference type="ARBA" id="ARBA00022559"/>
    </source>
</evidence>
<organism evidence="9 10">
    <name type="scientific">Recurvomyces mirabilis</name>
    <dbReference type="NCBI Taxonomy" id="574656"/>
    <lineage>
        <taxon>Eukaryota</taxon>
        <taxon>Fungi</taxon>
        <taxon>Dikarya</taxon>
        <taxon>Ascomycota</taxon>
        <taxon>Pezizomycotina</taxon>
        <taxon>Dothideomycetes</taxon>
        <taxon>Dothideomycetidae</taxon>
        <taxon>Mycosphaerellales</taxon>
        <taxon>Teratosphaeriaceae</taxon>
        <taxon>Recurvomyces</taxon>
    </lineage>
</organism>
<dbReference type="Proteomes" id="UP001274830">
    <property type="component" value="Unassembled WGS sequence"/>
</dbReference>
<dbReference type="PROSITE" id="PS51405">
    <property type="entry name" value="HEME_HALOPEROXIDASE"/>
    <property type="match status" value="1"/>
</dbReference>
<dbReference type="Pfam" id="PF01328">
    <property type="entry name" value="Peroxidase_2"/>
    <property type="match status" value="1"/>
</dbReference>
<dbReference type="EMBL" id="JAUTXT010000001">
    <property type="protein sequence ID" value="KAK3680004.1"/>
    <property type="molecule type" value="Genomic_DNA"/>
</dbReference>
<dbReference type="InterPro" id="IPR000028">
    <property type="entry name" value="Chloroperoxidase"/>
</dbReference>
<evidence type="ECO:0000313" key="10">
    <source>
        <dbReference type="Proteomes" id="UP001274830"/>
    </source>
</evidence>
<accession>A0AAE0WXW5</accession>
<evidence type="ECO:0000256" key="4">
    <source>
        <dbReference type="ARBA" id="ARBA00022723"/>
    </source>
</evidence>
<keyword evidence="6" id="KW-0408">Iron</keyword>
<comment type="cofactor">
    <cofactor evidence="1">
        <name>heme b</name>
        <dbReference type="ChEBI" id="CHEBI:60344"/>
    </cofactor>
</comment>
<gene>
    <name evidence="9" type="ORF">LTR78_000381</name>
</gene>
<protein>
    <recommendedName>
        <fullName evidence="8">Heme haloperoxidase family profile domain-containing protein</fullName>
    </recommendedName>
</protein>
<evidence type="ECO:0000256" key="1">
    <source>
        <dbReference type="ARBA" id="ARBA00001970"/>
    </source>
</evidence>
<sequence>MANHGFISRTGITTFAEAANACQITLGFGYDTCTFLSALGLLAGGGLPSGKYSIGGAHARVPNTLGPSLGISKHGFFEVDNSISRQDAYFGDQANFQLARWQRLVNITENYGGQFGIDTFAEERVLLYDEAKATNPRFDAGTRWLAVTTAERVFIPRALPNGTDLNNANFQNVAPFYLNETFSREWFRRPTPYSLANTGTDIAALLAASSELTTPGANEGLGNFVPLGTDISDITPAQATCFLASAVFDNTPGFLSPALVDNYATVQAFLSGAVAPLFAGYRCDLNFAKPGPDAGDSTAGVNETCNTLRNGVYQC</sequence>
<dbReference type="Gene3D" id="1.10.489.10">
    <property type="entry name" value="Chloroperoxidase-like"/>
    <property type="match status" value="1"/>
</dbReference>
<dbReference type="GO" id="GO:0046872">
    <property type="term" value="F:metal ion binding"/>
    <property type="evidence" value="ECO:0007669"/>
    <property type="project" value="UniProtKB-KW"/>
</dbReference>
<keyword evidence="2" id="KW-0575">Peroxidase</keyword>
<dbReference type="PANTHER" id="PTHR33577">
    <property type="entry name" value="STERIGMATOCYSTIN BIOSYNTHESIS PEROXIDASE STCC-RELATED"/>
    <property type="match status" value="1"/>
</dbReference>
<comment type="caution">
    <text evidence="9">The sequence shown here is derived from an EMBL/GenBank/DDBJ whole genome shotgun (WGS) entry which is preliminary data.</text>
</comment>
<proteinExistence type="inferred from homology"/>
<feature type="domain" description="Heme haloperoxidase family profile" evidence="8">
    <location>
        <begin position="1"/>
        <end position="204"/>
    </location>
</feature>
<dbReference type="SUPFAM" id="SSF47571">
    <property type="entry name" value="Cloroperoxidase"/>
    <property type="match status" value="1"/>
</dbReference>
<evidence type="ECO:0000256" key="6">
    <source>
        <dbReference type="ARBA" id="ARBA00023004"/>
    </source>
</evidence>